<dbReference type="PANTHER" id="PTHR31835:SF1">
    <property type="entry name" value="URIDINE DIPHOSPHATE GLUCOSE PYROPHOSPHATASE NUDT22"/>
    <property type="match status" value="1"/>
</dbReference>
<proteinExistence type="predicted"/>
<evidence type="ECO:0000259" key="5">
    <source>
        <dbReference type="PROSITE" id="PS51462"/>
    </source>
</evidence>
<name>A0A7N0UBD0_KALFE</name>
<dbReference type="PROSITE" id="PS51462">
    <property type="entry name" value="NUDIX"/>
    <property type="match status" value="1"/>
</dbReference>
<dbReference type="Proteomes" id="UP000594263">
    <property type="component" value="Unplaced"/>
</dbReference>
<feature type="domain" description="Nudix hydrolase" evidence="5">
    <location>
        <begin position="136"/>
        <end position="291"/>
    </location>
</feature>
<dbReference type="Gramene" id="Kaladp0058s0649.1.v1.1">
    <property type="protein sequence ID" value="Kaladp0058s0649.1.v1.1"/>
    <property type="gene ID" value="Kaladp0058s0649.v1.1"/>
</dbReference>
<keyword evidence="4" id="KW-0460">Magnesium</keyword>
<dbReference type="InterPro" id="IPR000086">
    <property type="entry name" value="NUDIX_hydrolase_dom"/>
</dbReference>
<organism evidence="6 7">
    <name type="scientific">Kalanchoe fedtschenkoi</name>
    <name type="common">Lavender scallops</name>
    <name type="synonym">South American air plant</name>
    <dbReference type="NCBI Taxonomy" id="63787"/>
    <lineage>
        <taxon>Eukaryota</taxon>
        <taxon>Viridiplantae</taxon>
        <taxon>Streptophyta</taxon>
        <taxon>Embryophyta</taxon>
        <taxon>Tracheophyta</taxon>
        <taxon>Spermatophyta</taxon>
        <taxon>Magnoliopsida</taxon>
        <taxon>eudicotyledons</taxon>
        <taxon>Gunneridae</taxon>
        <taxon>Pentapetalae</taxon>
        <taxon>Saxifragales</taxon>
        <taxon>Crassulaceae</taxon>
        <taxon>Kalanchoe</taxon>
    </lineage>
</organism>
<dbReference type="Gene3D" id="3.90.79.10">
    <property type="entry name" value="Nucleoside Triphosphate Pyrophosphohydrolase"/>
    <property type="match status" value="1"/>
</dbReference>
<keyword evidence="7" id="KW-1185">Reference proteome</keyword>
<reference evidence="6" key="1">
    <citation type="submission" date="2021-01" db="UniProtKB">
        <authorList>
            <consortium name="EnsemblPlants"/>
        </authorList>
    </citation>
    <scope>IDENTIFICATION</scope>
</reference>
<dbReference type="GO" id="GO:0052751">
    <property type="term" value="F:GDP-mannose hydrolase activity"/>
    <property type="evidence" value="ECO:0007669"/>
    <property type="project" value="EnsemblPlants"/>
</dbReference>
<dbReference type="PANTHER" id="PTHR31835">
    <property type="entry name" value="URIDINE DIPHOSPHATE GLUCOSE PYROPHOSPHATASE"/>
    <property type="match status" value="1"/>
</dbReference>
<protein>
    <recommendedName>
        <fullName evidence="5">Nudix hydrolase domain-containing protein</fullName>
    </recommendedName>
</protein>
<evidence type="ECO:0000313" key="7">
    <source>
        <dbReference type="Proteomes" id="UP000594263"/>
    </source>
</evidence>
<dbReference type="InterPro" id="IPR015797">
    <property type="entry name" value="NUDIX_hydrolase-like_dom_sf"/>
</dbReference>
<evidence type="ECO:0000256" key="1">
    <source>
        <dbReference type="ARBA" id="ARBA00001946"/>
    </source>
</evidence>
<dbReference type="EnsemblPlants" id="Kaladp0058s0649.1.v1.1">
    <property type="protein sequence ID" value="Kaladp0058s0649.1.v1.1"/>
    <property type="gene ID" value="Kaladp0058s0649.v1.1"/>
</dbReference>
<evidence type="ECO:0000256" key="3">
    <source>
        <dbReference type="ARBA" id="ARBA00022801"/>
    </source>
</evidence>
<accession>A0A7N0UBD0</accession>
<dbReference type="InterPro" id="IPR055295">
    <property type="entry name" value="NUDT22/NUDT9-like"/>
</dbReference>
<evidence type="ECO:0000313" key="6">
    <source>
        <dbReference type="EnsemblPlants" id="Kaladp0058s0649.1.v1.1"/>
    </source>
</evidence>
<dbReference type="SUPFAM" id="SSF55811">
    <property type="entry name" value="Nudix"/>
    <property type="match status" value="1"/>
</dbReference>
<keyword evidence="3" id="KW-0378">Hydrolase</keyword>
<keyword evidence="2" id="KW-0479">Metal-binding</keyword>
<sequence>MASANVDESSSAAAKGDPCAYKLLASCPHGLRRDQLSVVFDKLYDRIPHPDADLENSVNELWEQRVRKNGSLYNGMKFRYGGHSLQGEDNGKKYSKISLNVGLTDYRTFVGTNLNPSWANFLFPSDDNAERCQHMASPLGNGAIVETSDDMILVLQRSENVGEFPGYFVFPGGHPEPNEVGILSHQCDTDVDSGMINKKISDEMFDSIIREVVEEIGVPAESLSDPIFIGISQREVNVRPAAFFYIKCNLSPEAIHHFYSDAQDGYESTKLLALPKINAYGWTSRMPGCHQGGYALYEAMLTVKYDV</sequence>
<dbReference type="AlphaFoldDB" id="A0A7N0UBD0"/>
<evidence type="ECO:0000256" key="4">
    <source>
        <dbReference type="ARBA" id="ARBA00022842"/>
    </source>
</evidence>
<dbReference type="OMA" id="LCTDDGQ"/>
<comment type="cofactor">
    <cofactor evidence="1">
        <name>Mg(2+)</name>
        <dbReference type="ChEBI" id="CHEBI:18420"/>
    </cofactor>
</comment>
<dbReference type="GO" id="GO:0071242">
    <property type="term" value="P:cellular response to ammonium ion"/>
    <property type="evidence" value="ECO:0007669"/>
    <property type="project" value="EnsemblPlants"/>
</dbReference>
<dbReference type="GO" id="GO:0046872">
    <property type="term" value="F:metal ion binding"/>
    <property type="evidence" value="ECO:0007669"/>
    <property type="project" value="UniProtKB-KW"/>
</dbReference>
<evidence type="ECO:0000256" key="2">
    <source>
        <dbReference type="ARBA" id="ARBA00022723"/>
    </source>
</evidence>